<protein>
    <submittedName>
        <fullName evidence="2">Uncharacterized protein</fullName>
    </submittedName>
</protein>
<organism evidence="2 3">
    <name type="scientific">Phaeosphaeria nodorum (strain SN15 / ATCC MYA-4574 / FGSC 10173)</name>
    <name type="common">Glume blotch fungus</name>
    <name type="synonym">Parastagonospora nodorum</name>
    <dbReference type="NCBI Taxonomy" id="321614"/>
    <lineage>
        <taxon>Eukaryota</taxon>
        <taxon>Fungi</taxon>
        <taxon>Dikarya</taxon>
        <taxon>Ascomycota</taxon>
        <taxon>Pezizomycotina</taxon>
        <taxon>Dothideomycetes</taxon>
        <taxon>Pleosporomycetidae</taxon>
        <taxon>Pleosporales</taxon>
        <taxon>Pleosporineae</taxon>
        <taxon>Phaeosphaeriaceae</taxon>
        <taxon>Parastagonospora</taxon>
    </lineage>
</organism>
<dbReference type="VEuPathDB" id="FungiDB:JI435_081480"/>
<dbReference type="EMBL" id="CP069024">
    <property type="protein sequence ID" value="QRC92795.1"/>
    <property type="molecule type" value="Genomic_DNA"/>
</dbReference>
<proteinExistence type="predicted"/>
<evidence type="ECO:0000313" key="3">
    <source>
        <dbReference type="Proteomes" id="UP000663193"/>
    </source>
</evidence>
<dbReference type="AlphaFoldDB" id="A0A7U2EXE1"/>
<sequence length="179" mass="19990">MNVCKRQSVRRKEQVTTFPRPAPPELKWWLVLLFGWRYYRVRYRAGEGLRMPHPGSAVELHRKCSLRNGESEEQYERWQLVGNEHCGGLQRFDSHVLAVGRTPSDSDASSRQKDRLTPQVSQAEGFSTRGWCINGAVKSASSVLGSALTIGLSILGSPHHASRPSDSTAIPVGFIAAYR</sequence>
<accession>A0A7U2EXE1</accession>
<dbReference type="Proteomes" id="UP000663193">
    <property type="component" value="Chromosome 2"/>
</dbReference>
<reference evidence="3" key="1">
    <citation type="journal article" date="2021" name="BMC Genomics">
        <title>Chromosome-level genome assembly and manually-curated proteome of model necrotroph Parastagonospora nodorum Sn15 reveals a genome-wide trove of candidate effector homologs, and redundancy of virulence-related functions within an accessory chromosome.</title>
        <authorList>
            <person name="Bertazzoni S."/>
            <person name="Jones D.A.B."/>
            <person name="Phan H.T."/>
            <person name="Tan K.-C."/>
            <person name="Hane J.K."/>
        </authorList>
    </citation>
    <scope>NUCLEOTIDE SEQUENCE [LARGE SCALE GENOMIC DNA]</scope>
    <source>
        <strain evidence="3">SN15 / ATCC MYA-4574 / FGSC 10173)</strain>
    </source>
</reference>
<evidence type="ECO:0000313" key="2">
    <source>
        <dbReference type="EMBL" id="QRC92795.1"/>
    </source>
</evidence>
<gene>
    <name evidence="2" type="ORF">JI435_081480</name>
</gene>
<name>A0A7U2EXE1_PHANO</name>
<feature type="region of interest" description="Disordered" evidence="1">
    <location>
        <begin position="100"/>
        <end position="121"/>
    </location>
</feature>
<evidence type="ECO:0000256" key="1">
    <source>
        <dbReference type="SAM" id="MobiDB-lite"/>
    </source>
</evidence>
<keyword evidence="3" id="KW-1185">Reference proteome</keyword>